<dbReference type="CDD" id="cd05387">
    <property type="entry name" value="BY-kinase"/>
    <property type="match status" value="1"/>
</dbReference>
<dbReference type="Pfam" id="PF13614">
    <property type="entry name" value="AAA_31"/>
    <property type="match status" value="1"/>
</dbReference>
<sequence length="741" mass="81514">MTNNSDANNRSVHPNSGRADDEIDLMALVGTLWEGRWLILMATLACTLIGAMYALLQPNVYRANTLIQVEEKQGALPGMEDLSGLLESASNAGTEIQLIKSRRVLGEVVGALNLDIVTTPNYFPVIGEAIARRFQGEQSSLAPPLFGSEYAWGAEELTVTRMEVPAEAGTYVLRAMEGGAWQLLNESEAVVLYGDVGKPAEQGQFALMVTKLHARPGTLFRVTKRTRLNAIMALQKAISASEKGQGSGIIELSYENTDPVLAEDVLDEVGNRYVRQNVERNSAEAAKSLKFLRESLPELRKELEDAERKLNQYQINAETIDITAESTALLEQIVALETRISELEIQRAEIEQRFQPTHPRYKAWASQMAELKHRRQELDRRLGRLPETQQKLVRLRRDVEVGNKIYLQMLSNIQQLDIARAGTVGNVRVVDEAVVDITTPVAPKRVLITAMALMLGGMIGVGVVFVRSFMNRGVENPDEIERIGLPIYASIPRSETQDKLAKNRRGLRPNLADTTSGLLAVVSPADLAVESLRSLRTSLHFGMMDAKNNILMISGPSPGVGKTFVSANLAAVMAMANQRVLLVDADMRRGLAHNVFGVENKQGLSDLLAGQACREDVLRKSEVDGLSFITRGTVPPNPSELLMSKRFNEFLASVSKDFDLVIVDTPPLLAVTDAAIVGRHAGASLLVAWHGVSPLKEIEQTKHRFEQNGIDIRGVVLNAVVKKSSSYQYGYYQYEYASSSS</sequence>
<dbReference type="Pfam" id="PF02706">
    <property type="entry name" value="Wzz"/>
    <property type="match status" value="1"/>
</dbReference>
<evidence type="ECO:0000256" key="5">
    <source>
        <dbReference type="ARBA" id="ARBA00022679"/>
    </source>
</evidence>
<organism evidence="19 20">
    <name type="scientific">Marinobacter salinisoli</name>
    <dbReference type="NCBI Taxonomy" id="2769486"/>
    <lineage>
        <taxon>Bacteria</taxon>
        <taxon>Pseudomonadati</taxon>
        <taxon>Pseudomonadota</taxon>
        <taxon>Gammaproteobacteria</taxon>
        <taxon>Pseudomonadales</taxon>
        <taxon>Marinobacteraceae</taxon>
        <taxon>Marinobacter</taxon>
    </lineage>
</organism>
<keyword evidence="12" id="KW-0829">Tyrosine-protein kinase</keyword>
<evidence type="ECO:0000259" key="18">
    <source>
        <dbReference type="Pfam" id="PF13807"/>
    </source>
</evidence>
<feature type="domain" description="Tyrosine-protein kinase G-rich" evidence="18">
    <location>
        <begin position="387"/>
        <end position="468"/>
    </location>
</feature>
<dbReference type="Pfam" id="PF13807">
    <property type="entry name" value="GNVR"/>
    <property type="match status" value="1"/>
</dbReference>
<evidence type="ECO:0000313" key="19">
    <source>
        <dbReference type="EMBL" id="QSP94488.1"/>
    </source>
</evidence>
<dbReference type="Proteomes" id="UP000663555">
    <property type="component" value="Chromosome"/>
</dbReference>
<dbReference type="NCBIfam" id="TIGR01007">
    <property type="entry name" value="eps_fam"/>
    <property type="match status" value="1"/>
</dbReference>
<dbReference type="InterPro" id="IPR027417">
    <property type="entry name" value="P-loop_NTPase"/>
</dbReference>
<evidence type="ECO:0000256" key="13">
    <source>
        <dbReference type="ARBA" id="ARBA00053015"/>
    </source>
</evidence>
<proteinExistence type="inferred from homology"/>
<keyword evidence="6 15" id="KW-0812">Transmembrane</keyword>
<evidence type="ECO:0000313" key="20">
    <source>
        <dbReference type="Proteomes" id="UP000663555"/>
    </source>
</evidence>
<keyword evidence="5 19" id="KW-0808">Transferase</keyword>
<keyword evidence="8" id="KW-0418">Kinase</keyword>
<dbReference type="SUPFAM" id="SSF52540">
    <property type="entry name" value="P-loop containing nucleoside triphosphate hydrolases"/>
    <property type="match status" value="1"/>
</dbReference>
<dbReference type="Gene3D" id="1.10.287.1490">
    <property type="match status" value="1"/>
</dbReference>
<keyword evidence="10 15" id="KW-1133">Transmembrane helix</keyword>
<evidence type="ECO:0000256" key="4">
    <source>
        <dbReference type="ARBA" id="ARBA00022519"/>
    </source>
</evidence>
<evidence type="ECO:0000259" key="16">
    <source>
        <dbReference type="Pfam" id="PF02706"/>
    </source>
</evidence>
<keyword evidence="3" id="KW-1003">Cell membrane</keyword>
<comment type="similarity">
    <text evidence="2">Belongs to the etk/wzc family.</text>
</comment>
<evidence type="ECO:0000256" key="6">
    <source>
        <dbReference type="ARBA" id="ARBA00022692"/>
    </source>
</evidence>
<comment type="subcellular location">
    <subcellularLocation>
        <location evidence="1">Cell inner membrane</location>
        <topology evidence="1">Multi-pass membrane protein</topology>
    </subcellularLocation>
</comment>
<keyword evidence="9" id="KW-0067">ATP-binding</keyword>
<feature type="coiled-coil region" evidence="14">
    <location>
        <begin position="289"/>
        <end position="381"/>
    </location>
</feature>
<feature type="domain" description="Polysaccharide chain length determinant N-terminal" evidence="16">
    <location>
        <begin position="21"/>
        <end position="109"/>
    </location>
</feature>
<evidence type="ECO:0000256" key="14">
    <source>
        <dbReference type="SAM" id="Coils"/>
    </source>
</evidence>
<keyword evidence="4" id="KW-0997">Cell inner membrane</keyword>
<evidence type="ECO:0000256" key="9">
    <source>
        <dbReference type="ARBA" id="ARBA00022840"/>
    </source>
</evidence>
<dbReference type="EC" id="2.7.10.2" evidence="19"/>
<dbReference type="InterPro" id="IPR003856">
    <property type="entry name" value="LPS_length_determ_N"/>
</dbReference>
<dbReference type="PANTHER" id="PTHR32309:SF32">
    <property type="entry name" value="TYROSINE-PROTEIN KINASE ETK-RELATED"/>
    <property type="match status" value="1"/>
</dbReference>
<dbReference type="Gene3D" id="3.40.50.300">
    <property type="entry name" value="P-loop containing nucleotide triphosphate hydrolases"/>
    <property type="match status" value="1"/>
</dbReference>
<protein>
    <submittedName>
        <fullName evidence="19">Polysaccharide biosynthesis tyrosine autokinase</fullName>
        <ecNumber evidence="19">2.7.10.2</ecNumber>
    </submittedName>
</protein>
<dbReference type="PANTHER" id="PTHR32309">
    <property type="entry name" value="TYROSINE-PROTEIN KINASE"/>
    <property type="match status" value="1"/>
</dbReference>
<evidence type="ECO:0000256" key="1">
    <source>
        <dbReference type="ARBA" id="ARBA00004429"/>
    </source>
</evidence>
<keyword evidence="11 15" id="KW-0472">Membrane</keyword>
<dbReference type="RefSeq" id="WP_206643708.1">
    <property type="nucleotide sequence ID" value="NZ_CP071247.1"/>
</dbReference>
<dbReference type="Pfam" id="PF23607">
    <property type="entry name" value="WZC_N"/>
    <property type="match status" value="1"/>
</dbReference>
<keyword evidence="20" id="KW-1185">Reference proteome</keyword>
<evidence type="ECO:0000256" key="11">
    <source>
        <dbReference type="ARBA" id="ARBA00023136"/>
    </source>
</evidence>
<comment type="catalytic activity">
    <reaction evidence="13">
        <text>L-tyrosyl-[protein] + ATP = O-phospho-L-tyrosyl-[protein] + ADP + H(+)</text>
        <dbReference type="Rhea" id="RHEA:10596"/>
        <dbReference type="Rhea" id="RHEA-COMP:10136"/>
        <dbReference type="Rhea" id="RHEA-COMP:20101"/>
        <dbReference type="ChEBI" id="CHEBI:15378"/>
        <dbReference type="ChEBI" id="CHEBI:30616"/>
        <dbReference type="ChEBI" id="CHEBI:46858"/>
        <dbReference type="ChEBI" id="CHEBI:61978"/>
        <dbReference type="ChEBI" id="CHEBI:456216"/>
    </reaction>
</comment>
<dbReference type="InterPro" id="IPR050445">
    <property type="entry name" value="Bact_polysacc_biosynth/exp"/>
</dbReference>
<keyword evidence="7" id="KW-0547">Nucleotide-binding</keyword>
<keyword evidence="14" id="KW-0175">Coiled coil</keyword>
<evidence type="ECO:0000256" key="3">
    <source>
        <dbReference type="ARBA" id="ARBA00022475"/>
    </source>
</evidence>
<gene>
    <name evidence="19" type="ORF">LPB19_15110</name>
</gene>
<dbReference type="GO" id="GO:0004715">
    <property type="term" value="F:non-membrane spanning protein tyrosine kinase activity"/>
    <property type="evidence" value="ECO:0007669"/>
    <property type="project" value="UniProtKB-EC"/>
</dbReference>
<dbReference type="EMBL" id="CP071247">
    <property type="protein sequence ID" value="QSP94488.1"/>
    <property type="molecule type" value="Genomic_DNA"/>
</dbReference>
<name>A0ABX7MW73_9GAMM</name>
<dbReference type="InterPro" id="IPR005702">
    <property type="entry name" value="Wzc-like_C"/>
</dbReference>
<dbReference type="InterPro" id="IPR025669">
    <property type="entry name" value="AAA_dom"/>
</dbReference>
<evidence type="ECO:0000256" key="15">
    <source>
        <dbReference type="SAM" id="Phobius"/>
    </source>
</evidence>
<reference evidence="19 20" key="1">
    <citation type="submission" date="2021-03" db="EMBL/GenBank/DDBJ databases">
        <title>Genome sequencing of Marinobacter sp. LPB0319.</title>
        <authorList>
            <person name="Kim J."/>
        </authorList>
    </citation>
    <scope>NUCLEOTIDE SEQUENCE [LARGE SCALE GENOMIC DNA]</scope>
    <source>
        <strain evidence="19 20">LPB0319</strain>
    </source>
</reference>
<evidence type="ECO:0000256" key="12">
    <source>
        <dbReference type="ARBA" id="ARBA00023137"/>
    </source>
</evidence>
<evidence type="ECO:0000256" key="8">
    <source>
        <dbReference type="ARBA" id="ARBA00022777"/>
    </source>
</evidence>
<evidence type="ECO:0000259" key="17">
    <source>
        <dbReference type="Pfam" id="PF13614"/>
    </source>
</evidence>
<accession>A0ABX7MW73</accession>
<feature type="domain" description="AAA" evidence="17">
    <location>
        <begin position="557"/>
        <end position="672"/>
    </location>
</feature>
<feature type="transmembrane region" description="Helical" evidence="15">
    <location>
        <begin position="37"/>
        <end position="56"/>
    </location>
</feature>
<dbReference type="InterPro" id="IPR032807">
    <property type="entry name" value="GNVR"/>
</dbReference>
<feature type="transmembrane region" description="Helical" evidence="15">
    <location>
        <begin position="446"/>
        <end position="466"/>
    </location>
</feature>
<evidence type="ECO:0000256" key="2">
    <source>
        <dbReference type="ARBA" id="ARBA00008883"/>
    </source>
</evidence>
<evidence type="ECO:0000256" key="10">
    <source>
        <dbReference type="ARBA" id="ARBA00022989"/>
    </source>
</evidence>
<evidence type="ECO:0000256" key="7">
    <source>
        <dbReference type="ARBA" id="ARBA00022741"/>
    </source>
</evidence>